<keyword evidence="4" id="KW-0548">Nucleotidyltransferase</keyword>
<dbReference type="InterPro" id="IPR003846">
    <property type="entry name" value="SelO"/>
</dbReference>
<accession>A0A2P7YZB0</accession>
<dbReference type="GO" id="GO:0005524">
    <property type="term" value="F:ATP binding"/>
    <property type="evidence" value="ECO:0007669"/>
    <property type="project" value="UniProtKB-KW"/>
</dbReference>
<dbReference type="EMBL" id="PYFQ01000001">
    <property type="protein sequence ID" value="PSK41298.1"/>
    <property type="molecule type" value="Genomic_DNA"/>
</dbReference>
<reference evidence="10 11" key="1">
    <citation type="submission" date="2018-03" db="EMBL/GenBank/DDBJ databases">
        <title>Candida pseudohaemulonii genome assembly and annotation.</title>
        <authorList>
            <person name="Munoz J.F."/>
            <person name="Gade L.G."/>
            <person name="Chow N.A."/>
            <person name="Litvintseva A.P."/>
            <person name="Loparev V.N."/>
            <person name="Cuomo C.A."/>
        </authorList>
    </citation>
    <scope>NUCLEOTIDE SEQUENCE [LARGE SCALE GENOMIC DNA]</scope>
    <source>
        <strain evidence="10 11">B12108</strain>
    </source>
</reference>
<evidence type="ECO:0000256" key="8">
    <source>
        <dbReference type="ARBA" id="ARBA00022842"/>
    </source>
</evidence>
<organism evidence="10 11">
    <name type="scientific">Candidozyma pseudohaemuli</name>
    <dbReference type="NCBI Taxonomy" id="418784"/>
    <lineage>
        <taxon>Eukaryota</taxon>
        <taxon>Fungi</taxon>
        <taxon>Dikarya</taxon>
        <taxon>Ascomycota</taxon>
        <taxon>Saccharomycotina</taxon>
        <taxon>Pichiomycetes</taxon>
        <taxon>Metschnikowiaceae</taxon>
        <taxon>Candidozyma</taxon>
    </lineage>
</organism>
<dbReference type="OrthoDB" id="10254721at2759"/>
<dbReference type="PANTHER" id="PTHR32057">
    <property type="entry name" value="PROTEIN ADENYLYLTRANSFERASE SELO, MITOCHONDRIAL"/>
    <property type="match status" value="1"/>
</dbReference>
<comment type="cofactor">
    <cofactor evidence="1">
        <name>Mg(2+)</name>
        <dbReference type="ChEBI" id="CHEBI:18420"/>
    </cofactor>
</comment>
<evidence type="ECO:0000256" key="5">
    <source>
        <dbReference type="ARBA" id="ARBA00022723"/>
    </source>
</evidence>
<sequence>MSTFAKLPKRLSIPKTLQPDNAITSEDVAAANEKNVIRHPRILHDGAFSWSIPEERKEYKYITTSKQALHDLGLNENEDQDPEFQKIVSGQFYHDLSFRDTDFPFPYAQAYAGWQFGQFAGQLGDGRVHNLFEVPKSKDNTLPSTKFNRKEYEVQLKGSGKTPYSRFADGKAVIRSSIREYIISEHLNQIGIPTTRALSLTYLPQTLAQRYSAERCAIVSRFAESWIRLGTFDLYRWRFDMDGLRRLSDYVIDELFIVEEDGKKVEFPFFEQTIAANTGFQNDIQKSLRGLTKYDKMYFEIIVRNAMTASMWQCYGFLNGVLNTDNTSVLGLSMDFGPFSIMDKYNPEYTPNSEDHQGRYNYANTPTAIWWNLTRLGENLAQLIGAGTDLIDNPQFKTNNFQNGWEDKIVKRASKLIEIGGEMYMYAFTKKYVETFFDRLGLLHKLIDVMDPEAQNADLLAPMLEMLKKTQCDFNGFFVKLQEARVESADFDLDKFAASVLLQEVSQHEHYPRDELTQQVKEWVQKYQNYVSRTMEHDGFDRYEKSSQHNPLFLPRNWILAEVIEQAEETKCNDVTLLKKLEKMAFNPLDPSKWGDELKEYEDKWRLQSDAGEARSMLQCSCAS</sequence>
<evidence type="ECO:0000256" key="3">
    <source>
        <dbReference type="ARBA" id="ARBA00022679"/>
    </source>
</evidence>
<evidence type="ECO:0000256" key="9">
    <source>
        <dbReference type="ARBA" id="ARBA00031547"/>
    </source>
</evidence>
<dbReference type="STRING" id="418784.A0A2P7YZB0"/>
<dbReference type="Pfam" id="PF02696">
    <property type="entry name" value="SelO"/>
    <property type="match status" value="1"/>
</dbReference>
<keyword evidence="3" id="KW-0808">Transferase</keyword>
<dbReference type="GO" id="GO:0045454">
    <property type="term" value="P:cell redox homeostasis"/>
    <property type="evidence" value="ECO:0007669"/>
    <property type="project" value="EnsemblFungi"/>
</dbReference>
<gene>
    <name evidence="10" type="ORF">C7M61_000979</name>
</gene>
<proteinExistence type="inferred from homology"/>
<protein>
    <recommendedName>
        <fullName evidence="9">Selenoprotein O</fullName>
    </recommendedName>
</protein>
<keyword evidence="11" id="KW-1185">Reference proteome</keyword>
<evidence type="ECO:0000313" key="11">
    <source>
        <dbReference type="Proteomes" id="UP000241107"/>
    </source>
</evidence>
<dbReference type="HAMAP" id="MF_00692">
    <property type="entry name" value="SelO"/>
    <property type="match status" value="1"/>
</dbReference>
<keyword evidence="7" id="KW-0067">ATP-binding</keyword>
<dbReference type="GO" id="GO:0005739">
    <property type="term" value="C:mitochondrion"/>
    <property type="evidence" value="ECO:0007669"/>
    <property type="project" value="EnsemblFungi"/>
</dbReference>
<dbReference type="Proteomes" id="UP000241107">
    <property type="component" value="Unassembled WGS sequence"/>
</dbReference>
<comment type="caution">
    <text evidence="10">The sequence shown here is derived from an EMBL/GenBank/DDBJ whole genome shotgun (WGS) entry which is preliminary data.</text>
</comment>
<keyword evidence="5" id="KW-0479">Metal-binding</keyword>
<dbReference type="GO" id="GO:0070733">
    <property type="term" value="F:AMPylase activity"/>
    <property type="evidence" value="ECO:0007669"/>
    <property type="project" value="EnsemblFungi"/>
</dbReference>
<name>A0A2P7YZB0_9ASCO</name>
<dbReference type="VEuPathDB" id="FungiDB:C7M61_000979"/>
<evidence type="ECO:0000256" key="2">
    <source>
        <dbReference type="ARBA" id="ARBA00009747"/>
    </source>
</evidence>
<dbReference type="GeneID" id="36564370"/>
<comment type="similarity">
    <text evidence="2">Belongs to the SELO family.</text>
</comment>
<dbReference type="RefSeq" id="XP_024715997.1">
    <property type="nucleotide sequence ID" value="XM_024856398.1"/>
</dbReference>
<dbReference type="GO" id="GO:0046872">
    <property type="term" value="F:metal ion binding"/>
    <property type="evidence" value="ECO:0007669"/>
    <property type="project" value="UniProtKB-KW"/>
</dbReference>
<dbReference type="AlphaFoldDB" id="A0A2P7YZB0"/>
<dbReference type="PANTHER" id="PTHR32057:SF14">
    <property type="entry name" value="PROTEIN ADENYLYLTRANSFERASE SELO, MITOCHONDRIAL"/>
    <property type="match status" value="1"/>
</dbReference>
<evidence type="ECO:0000313" key="10">
    <source>
        <dbReference type="EMBL" id="PSK41298.1"/>
    </source>
</evidence>
<keyword evidence="8" id="KW-0460">Magnesium</keyword>
<evidence type="ECO:0000256" key="1">
    <source>
        <dbReference type="ARBA" id="ARBA00001946"/>
    </source>
</evidence>
<keyword evidence="6" id="KW-0547">Nucleotide-binding</keyword>
<evidence type="ECO:0000256" key="7">
    <source>
        <dbReference type="ARBA" id="ARBA00022840"/>
    </source>
</evidence>
<evidence type="ECO:0000256" key="4">
    <source>
        <dbReference type="ARBA" id="ARBA00022695"/>
    </source>
</evidence>
<evidence type="ECO:0000256" key="6">
    <source>
        <dbReference type="ARBA" id="ARBA00022741"/>
    </source>
</evidence>